<dbReference type="AlphaFoldDB" id="A0A5C3P1M6"/>
<dbReference type="Proteomes" id="UP000308197">
    <property type="component" value="Unassembled WGS sequence"/>
</dbReference>
<proteinExistence type="predicted"/>
<keyword evidence="2" id="KW-1185">Reference proteome</keyword>
<accession>A0A5C3P1M6</accession>
<dbReference type="EMBL" id="ML211453">
    <property type="protein sequence ID" value="TFK82747.1"/>
    <property type="molecule type" value="Genomic_DNA"/>
</dbReference>
<evidence type="ECO:0000313" key="2">
    <source>
        <dbReference type="Proteomes" id="UP000308197"/>
    </source>
</evidence>
<evidence type="ECO:0000313" key="1">
    <source>
        <dbReference type="EMBL" id="TFK82747.1"/>
    </source>
</evidence>
<protein>
    <submittedName>
        <fullName evidence="1">Uncharacterized protein</fullName>
    </submittedName>
</protein>
<reference evidence="1 2" key="1">
    <citation type="journal article" date="2019" name="Nat. Ecol. Evol.">
        <title>Megaphylogeny resolves global patterns of mushroom evolution.</title>
        <authorList>
            <person name="Varga T."/>
            <person name="Krizsan K."/>
            <person name="Foldi C."/>
            <person name="Dima B."/>
            <person name="Sanchez-Garcia M."/>
            <person name="Sanchez-Ramirez S."/>
            <person name="Szollosi G.J."/>
            <person name="Szarkandi J.G."/>
            <person name="Papp V."/>
            <person name="Albert L."/>
            <person name="Andreopoulos W."/>
            <person name="Angelini C."/>
            <person name="Antonin V."/>
            <person name="Barry K.W."/>
            <person name="Bougher N.L."/>
            <person name="Buchanan P."/>
            <person name="Buyck B."/>
            <person name="Bense V."/>
            <person name="Catcheside P."/>
            <person name="Chovatia M."/>
            <person name="Cooper J."/>
            <person name="Damon W."/>
            <person name="Desjardin D."/>
            <person name="Finy P."/>
            <person name="Geml J."/>
            <person name="Haridas S."/>
            <person name="Hughes K."/>
            <person name="Justo A."/>
            <person name="Karasinski D."/>
            <person name="Kautmanova I."/>
            <person name="Kiss B."/>
            <person name="Kocsube S."/>
            <person name="Kotiranta H."/>
            <person name="LaButti K.M."/>
            <person name="Lechner B.E."/>
            <person name="Liimatainen K."/>
            <person name="Lipzen A."/>
            <person name="Lukacs Z."/>
            <person name="Mihaltcheva S."/>
            <person name="Morgado L.N."/>
            <person name="Niskanen T."/>
            <person name="Noordeloos M.E."/>
            <person name="Ohm R.A."/>
            <person name="Ortiz-Santana B."/>
            <person name="Ovrebo C."/>
            <person name="Racz N."/>
            <person name="Riley R."/>
            <person name="Savchenko A."/>
            <person name="Shiryaev A."/>
            <person name="Soop K."/>
            <person name="Spirin V."/>
            <person name="Szebenyi C."/>
            <person name="Tomsovsky M."/>
            <person name="Tulloss R.E."/>
            <person name="Uehling J."/>
            <person name="Grigoriev I.V."/>
            <person name="Vagvolgyi C."/>
            <person name="Papp T."/>
            <person name="Martin F.M."/>
            <person name="Miettinen O."/>
            <person name="Hibbett D.S."/>
            <person name="Nagy L.G."/>
        </authorList>
    </citation>
    <scope>NUCLEOTIDE SEQUENCE [LARGE SCALE GENOMIC DNA]</scope>
    <source>
        <strain evidence="1 2">HHB13444</strain>
    </source>
</reference>
<gene>
    <name evidence="1" type="ORF">K466DRAFT_499750</name>
</gene>
<name>A0A5C3P1M6_9APHY</name>
<sequence length="303" mass="34574">MRFCDMPTLLQFRATCRFNLTAVRQELHRSLRQALQPFIRNVEAFIAALFTNQAFVGGSVAVLFLARDLDITPANLDVFVPRDRGFPFLYDLIDNQGGIDRTVYPPTEEEEEEERRGWIPMGVWQIYRVSIRTGMVNIYVSVDTEALVPIACSCATHLITYVGPHHFGTAYPSLFFARRAILGSPTDTVDHERAMVKAVRRGFDVRMFPTQWEDLRLPDCGASRGICPMQARRLDDQTALCARFQPLETPHLDPTIVWRLDARPCGGECPRDFHDILAANYKWNVLRTTRRAYAGGRMSFNNV</sequence>
<organism evidence="1 2">
    <name type="scientific">Polyporus arcularius HHB13444</name>
    <dbReference type="NCBI Taxonomy" id="1314778"/>
    <lineage>
        <taxon>Eukaryota</taxon>
        <taxon>Fungi</taxon>
        <taxon>Dikarya</taxon>
        <taxon>Basidiomycota</taxon>
        <taxon>Agaricomycotina</taxon>
        <taxon>Agaricomycetes</taxon>
        <taxon>Polyporales</taxon>
        <taxon>Polyporaceae</taxon>
        <taxon>Polyporus</taxon>
    </lineage>
</organism>
<dbReference type="InParanoid" id="A0A5C3P1M6"/>